<dbReference type="GO" id="GO:0005524">
    <property type="term" value="F:ATP binding"/>
    <property type="evidence" value="ECO:0007669"/>
    <property type="project" value="UniProtKB-KW"/>
</dbReference>
<evidence type="ECO:0000259" key="19">
    <source>
        <dbReference type="PROSITE" id="PS51194"/>
    </source>
</evidence>
<dbReference type="FunFam" id="3.40.50.300:FF:000296">
    <property type="entry name" value="ATP-dependent DNA helicase RecQ"/>
    <property type="match status" value="1"/>
</dbReference>
<feature type="domain" description="Helicase C-terminal" evidence="19">
    <location>
        <begin position="214"/>
        <end position="370"/>
    </location>
</feature>
<dbReference type="NCBIfam" id="TIGR01389">
    <property type="entry name" value="recQ"/>
    <property type="match status" value="1"/>
</dbReference>
<dbReference type="Pfam" id="PF00270">
    <property type="entry name" value="DEAD"/>
    <property type="match status" value="1"/>
</dbReference>
<comment type="similarity">
    <text evidence="3">Belongs to the helicase family. RecQ subfamily.</text>
</comment>
<dbReference type="SMART" id="SM00341">
    <property type="entry name" value="HRDC"/>
    <property type="match status" value="1"/>
</dbReference>
<dbReference type="InterPro" id="IPR014001">
    <property type="entry name" value="Helicase_ATP-bd"/>
</dbReference>
<protein>
    <recommendedName>
        <fullName evidence="16">DNA 3'-5' helicase</fullName>
        <ecNumber evidence="16">5.6.2.4</ecNumber>
    </recommendedName>
</protein>
<evidence type="ECO:0000256" key="10">
    <source>
        <dbReference type="ARBA" id="ARBA00022840"/>
    </source>
</evidence>
<evidence type="ECO:0000256" key="3">
    <source>
        <dbReference type="ARBA" id="ARBA00005446"/>
    </source>
</evidence>
<dbReference type="PROSITE" id="PS51192">
    <property type="entry name" value="HELICASE_ATP_BIND_1"/>
    <property type="match status" value="1"/>
</dbReference>
<dbReference type="EC" id="5.6.2.4" evidence="16"/>
<evidence type="ECO:0000256" key="4">
    <source>
        <dbReference type="ARBA" id="ARBA00022723"/>
    </source>
</evidence>
<dbReference type="SUPFAM" id="SSF47819">
    <property type="entry name" value="HRDC-like"/>
    <property type="match status" value="1"/>
</dbReference>
<dbReference type="Pfam" id="PF00570">
    <property type="entry name" value="HRDC"/>
    <property type="match status" value="1"/>
</dbReference>
<evidence type="ECO:0000256" key="5">
    <source>
        <dbReference type="ARBA" id="ARBA00022741"/>
    </source>
</evidence>
<dbReference type="Pfam" id="PF09382">
    <property type="entry name" value="RQC"/>
    <property type="match status" value="1"/>
</dbReference>
<evidence type="ECO:0000256" key="8">
    <source>
        <dbReference type="ARBA" id="ARBA00022806"/>
    </source>
</evidence>
<keyword evidence="13" id="KW-0234">DNA repair</keyword>
<dbReference type="SMART" id="SM00487">
    <property type="entry name" value="DEXDc"/>
    <property type="match status" value="1"/>
</dbReference>
<keyword evidence="6" id="KW-0227">DNA damage</keyword>
<dbReference type="GO" id="GO:0005737">
    <property type="term" value="C:cytoplasm"/>
    <property type="evidence" value="ECO:0007669"/>
    <property type="project" value="TreeGrafter"/>
</dbReference>
<dbReference type="InterPro" id="IPR044876">
    <property type="entry name" value="HRDC_dom_sf"/>
</dbReference>
<dbReference type="GO" id="GO:0006281">
    <property type="term" value="P:DNA repair"/>
    <property type="evidence" value="ECO:0007669"/>
    <property type="project" value="UniProtKB-KW"/>
</dbReference>
<feature type="domain" description="HRDC" evidence="17">
    <location>
        <begin position="520"/>
        <end position="596"/>
    </location>
</feature>
<dbReference type="SMART" id="SM00490">
    <property type="entry name" value="HELICc"/>
    <property type="match status" value="1"/>
</dbReference>
<organism evidence="20">
    <name type="scientific">hydrothermal vent metagenome</name>
    <dbReference type="NCBI Taxonomy" id="652676"/>
    <lineage>
        <taxon>unclassified sequences</taxon>
        <taxon>metagenomes</taxon>
        <taxon>ecological metagenomes</taxon>
    </lineage>
</organism>
<proteinExistence type="inferred from homology"/>
<accession>A0A1W1EAX4</accession>
<dbReference type="PANTHER" id="PTHR13710">
    <property type="entry name" value="DNA HELICASE RECQ FAMILY MEMBER"/>
    <property type="match status" value="1"/>
</dbReference>
<evidence type="ECO:0000256" key="9">
    <source>
        <dbReference type="ARBA" id="ARBA00022833"/>
    </source>
</evidence>
<dbReference type="NCBIfam" id="TIGR00614">
    <property type="entry name" value="recQ_fam"/>
    <property type="match status" value="1"/>
</dbReference>
<dbReference type="InterPro" id="IPR002121">
    <property type="entry name" value="HRDC_dom"/>
</dbReference>
<dbReference type="InterPro" id="IPR036388">
    <property type="entry name" value="WH-like_DNA-bd_sf"/>
</dbReference>
<reference evidence="20" key="1">
    <citation type="submission" date="2016-10" db="EMBL/GenBank/DDBJ databases">
        <authorList>
            <person name="de Groot N.N."/>
        </authorList>
    </citation>
    <scope>NUCLEOTIDE SEQUENCE</scope>
</reference>
<keyword evidence="10" id="KW-0067">ATP-binding</keyword>
<dbReference type="Gene3D" id="1.10.150.80">
    <property type="entry name" value="HRDC domain"/>
    <property type="match status" value="1"/>
</dbReference>
<evidence type="ECO:0000313" key="20">
    <source>
        <dbReference type="EMBL" id="SFV91011.1"/>
    </source>
</evidence>
<keyword evidence="7" id="KW-0378">Hydrolase</keyword>
<comment type="cofactor">
    <cofactor evidence="2">
        <name>Zn(2+)</name>
        <dbReference type="ChEBI" id="CHEBI:29105"/>
    </cofactor>
</comment>
<dbReference type="GO" id="GO:0006310">
    <property type="term" value="P:DNA recombination"/>
    <property type="evidence" value="ECO:0007669"/>
    <property type="project" value="UniProtKB-KW"/>
</dbReference>
<name>A0A1W1EAX4_9ZZZZ</name>
<dbReference type="GO" id="GO:0006260">
    <property type="term" value="P:DNA replication"/>
    <property type="evidence" value="ECO:0007669"/>
    <property type="project" value="InterPro"/>
</dbReference>
<dbReference type="SUPFAM" id="SSF52540">
    <property type="entry name" value="P-loop containing nucleoside triphosphate hydrolases"/>
    <property type="match status" value="1"/>
</dbReference>
<dbReference type="SUPFAM" id="SSF46785">
    <property type="entry name" value="Winged helix' DNA-binding domain"/>
    <property type="match status" value="1"/>
</dbReference>
<evidence type="ECO:0000259" key="18">
    <source>
        <dbReference type="PROSITE" id="PS51192"/>
    </source>
</evidence>
<feature type="domain" description="Helicase ATP-binding" evidence="18">
    <location>
        <begin position="24"/>
        <end position="192"/>
    </location>
</feature>
<dbReference type="EMBL" id="FPIB01000026">
    <property type="protein sequence ID" value="SFV91011.1"/>
    <property type="molecule type" value="Genomic_DNA"/>
</dbReference>
<comment type="catalytic activity">
    <reaction evidence="15">
        <text>Couples ATP hydrolysis with the unwinding of duplex DNA by translocating in the 3'-5' direction.</text>
        <dbReference type="EC" id="5.6.2.4"/>
    </reaction>
</comment>
<dbReference type="Pfam" id="PF00271">
    <property type="entry name" value="Helicase_C"/>
    <property type="match status" value="1"/>
</dbReference>
<dbReference type="GO" id="GO:0005694">
    <property type="term" value="C:chromosome"/>
    <property type="evidence" value="ECO:0007669"/>
    <property type="project" value="TreeGrafter"/>
</dbReference>
<evidence type="ECO:0000256" key="2">
    <source>
        <dbReference type="ARBA" id="ARBA00001947"/>
    </source>
</evidence>
<dbReference type="PANTHER" id="PTHR13710:SF105">
    <property type="entry name" value="ATP-DEPENDENT DNA HELICASE Q1"/>
    <property type="match status" value="1"/>
</dbReference>
<dbReference type="Gene3D" id="3.40.50.300">
    <property type="entry name" value="P-loop containing nucleotide triphosphate hydrolases"/>
    <property type="match status" value="2"/>
</dbReference>
<evidence type="ECO:0000256" key="15">
    <source>
        <dbReference type="ARBA" id="ARBA00034617"/>
    </source>
</evidence>
<dbReference type="InterPro" id="IPR036390">
    <property type="entry name" value="WH_DNA-bd_sf"/>
</dbReference>
<keyword evidence="14" id="KW-0413">Isomerase</keyword>
<evidence type="ECO:0000256" key="7">
    <source>
        <dbReference type="ARBA" id="ARBA00022801"/>
    </source>
</evidence>
<dbReference type="InterPro" id="IPR011545">
    <property type="entry name" value="DEAD/DEAH_box_helicase_dom"/>
</dbReference>
<dbReference type="PROSITE" id="PS50967">
    <property type="entry name" value="HRDC"/>
    <property type="match status" value="1"/>
</dbReference>
<evidence type="ECO:0000256" key="13">
    <source>
        <dbReference type="ARBA" id="ARBA00023204"/>
    </source>
</evidence>
<dbReference type="CDD" id="cd17920">
    <property type="entry name" value="DEXHc_RecQ"/>
    <property type="match status" value="1"/>
</dbReference>
<sequence>MKKHEALEHYFGHSAFRPLQEEVIDAILAKEDVLMILPTGGGKSLCYQLPTLLMEGVTVVVSPLLALMHDQVTALKADGISAAMLSSMQDMEQTRQIEEALLEGSIRLLYVAPERLTNPYFLNLLHRLKINFFVIDEAHCVSEWGHEFRENYRRLSLLKAAFPQVPVAAFTATATKAVEADIVANLGLRNPKRVRGALFRENLTIHARHRIKDGREQLLAFLQQHEGESGIIYTLSRKSTEAIAHFLQTKGIEARAYHAGLGTDEKNSTYRDFVADKVQVVVATIAFGMGIDKSNIRFVVHMTMPKTLENYYQEIGRAGRDGLEAETLLLFSAADIVQQKAFIEDLPDTPYKEHAFGKLESMVRFANSEECRHQSIAAYFDDRIEACGEKCDNCIMPEQERVDMTQAARMMLSAVVRTEQKFGIHYIVDILRGSKEQRILQNGHDKLSVYGIGTDYSKAQWLSIADKLLELGAVQIGAFKVYALTPFGVEVLKGAHTVTMKKERLEVRKSVPKRKVTYFDDYDVEMYDKLRALRAQIASENGIPPYIVFSDKTLKDLSAKKPHTKEEMLEVHGIGEVKYDRYGEAFLEVLTEGQAV</sequence>
<keyword evidence="11" id="KW-0238">DNA-binding</keyword>
<evidence type="ECO:0000256" key="12">
    <source>
        <dbReference type="ARBA" id="ARBA00023172"/>
    </source>
</evidence>
<keyword evidence="12" id="KW-0233">DNA recombination</keyword>
<dbReference type="GO" id="GO:0009432">
    <property type="term" value="P:SOS response"/>
    <property type="evidence" value="ECO:0007669"/>
    <property type="project" value="InterPro"/>
</dbReference>
<keyword evidence="4" id="KW-0479">Metal-binding</keyword>
<dbReference type="PROSITE" id="PS51194">
    <property type="entry name" value="HELICASE_CTER"/>
    <property type="match status" value="1"/>
</dbReference>
<evidence type="ECO:0000256" key="16">
    <source>
        <dbReference type="ARBA" id="ARBA00034808"/>
    </source>
</evidence>
<dbReference type="Gene3D" id="1.10.10.10">
    <property type="entry name" value="Winged helix-like DNA-binding domain superfamily/Winged helix DNA-binding domain"/>
    <property type="match status" value="1"/>
</dbReference>
<dbReference type="SMART" id="SM00956">
    <property type="entry name" value="RQC"/>
    <property type="match status" value="1"/>
</dbReference>
<keyword evidence="5" id="KW-0547">Nucleotide-binding</keyword>
<dbReference type="GO" id="GO:0009378">
    <property type="term" value="F:four-way junction helicase activity"/>
    <property type="evidence" value="ECO:0007669"/>
    <property type="project" value="TreeGrafter"/>
</dbReference>
<dbReference type="InterPro" id="IPR004589">
    <property type="entry name" value="DNA_helicase_ATP-dep_RecQ"/>
</dbReference>
<keyword evidence="9" id="KW-0862">Zinc</keyword>
<evidence type="ECO:0000259" key="17">
    <source>
        <dbReference type="PROSITE" id="PS50967"/>
    </source>
</evidence>
<dbReference type="GO" id="GO:0043138">
    <property type="term" value="F:3'-5' DNA helicase activity"/>
    <property type="evidence" value="ECO:0007669"/>
    <property type="project" value="UniProtKB-EC"/>
</dbReference>
<comment type="cofactor">
    <cofactor evidence="1">
        <name>Mg(2+)</name>
        <dbReference type="ChEBI" id="CHEBI:18420"/>
    </cofactor>
</comment>
<dbReference type="AlphaFoldDB" id="A0A1W1EAX4"/>
<keyword evidence="8 20" id="KW-0347">Helicase</keyword>
<evidence type="ECO:0000256" key="14">
    <source>
        <dbReference type="ARBA" id="ARBA00023235"/>
    </source>
</evidence>
<dbReference type="InterPro" id="IPR018982">
    <property type="entry name" value="RQC_domain"/>
</dbReference>
<dbReference type="InterPro" id="IPR010997">
    <property type="entry name" value="HRDC-like_sf"/>
</dbReference>
<dbReference type="GO" id="GO:0016787">
    <property type="term" value="F:hydrolase activity"/>
    <property type="evidence" value="ECO:0007669"/>
    <property type="project" value="UniProtKB-KW"/>
</dbReference>
<evidence type="ECO:0000256" key="11">
    <source>
        <dbReference type="ARBA" id="ARBA00023125"/>
    </source>
</evidence>
<dbReference type="GO" id="GO:0003677">
    <property type="term" value="F:DNA binding"/>
    <property type="evidence" value="ECO:0007669"/>
    <property type="project" value="UniProtKB-KW"/>
</dbReference>
<evidence type="ECO:0000256" key="1">
    <source>
        <dbReference type="ARBA" id="ARBA00001946"/>
    </source>
</evidence>
<dbReference type="InterPro" id="IPR001650">
    <property type="entry name" value="Helicase_C-like"/>
</dbReference>
<dbReference type="GO" id="GO:0046872">
    <property type="term" value="F:metal ion binding"/>
    <property type="evidence" value="ECO:0007669"/>
    <property type="project" value="UniProtKB-KW"/>
</dbReference>
<dbReference type="InterPro" id="IPR006293">
    <property type="entry name" value="DNA_helicase_ATP-dep_RecQ_bac"/>
</dbReference>
<evidence type="ECO:0000256" key="6">
    <source>
        <dbReference type="ARBA" id="ARBA00022763"/>
    </source>
</evidence>
<dbReference type="InterPro" id="IPR027417">
    <property type="entry name" value="P-loop_NTPase"/>
</dbReference>
<gene>
    <name evidence="20" type="ORF">MNB_SV-4-565</name>
</gene>
<dbReference type="InterPro" id="IPR032284">
    <property type="entry name" value="RecQ_Zn-bd"/>
</dbReference>
<dbReference type="Pfam" id="PF16124">
    <property type="entry name" value="RecQ_Zn_bind"/>
    <property type="match status" value="1"/>
</dbReference>